<comment type="similarity">
    <text evidence="1">Belongs to the HupF/HypC family.</text>
</comment>
<dbReference type="STRING" id="47917.AV650_13705"/>
<dbReference type="GeneID" id="30322167"/>
<dbReference type="KEGG" id="sfw:WN53_18490"/>
<dbReference type="NCBIfam" id="NF007721">
    <property type="entry name" value="PRK10413.1"/>
    <property type="match status" value="1"/>
</dbReference>
<gene>
    <name evidence="2" type="primary">hypC</name>
    <name evidence="2" type="ORF">NCTC12965_00196</name>
</gene>
<dbReference type="EMBL" id="CABEEZ010000013">
    <property type="protein sequence ID" value="VTR16247.1"/>
    <property type="molecule type" value="Genomic_DNA"/>
</dbReference>
<dbReference type="InterPro" id="IPR001109">
    <property type="entry name" value="Hydrogenase_HupF/HypC"/>
</dbReference>
<reference evidence="2" key="1">
    <citation type="submission" date="2019-05" db="EMBL/GenBank/DDBJ databases">
        <authorList>
            <consortium name="Pathogen Informatics"/>
        </authorList>
    </citation>
    <scope>NUCLEOTIDE SEQUENCE [LARGE SCALE GENOMIC DNA]</scope>
    <source>
        <strain evidence="2">NCTC12965</strain>
    </source>
</reference>
<dbReference type="SUPFAM" id="SSF159127">
    <property type="entry name" value="HupF/HypC-like"/>
    <property type="match status" value="1"/>
</dbReference>
<dbReference type="AlphaFoldDB" id="A0A0F7HE54"/>
<dbReference type="RefSeq" id="WP_024486058.1">
    <property type="nucleotide sequence ID" value="NZ_CAMKMY010000006.1"/>
</dbReference>
<dbReference type="PANTHER" id="PTHR35177:SF2">
    <property type="entry name" value="HYDROGENASE MATURATION FACTOR HYBG"/>
    <property type="match status" value="1"/>
</dbReference>
<dbReference type="PRINTS" id="PR00445">
    <property type="entry name" value="HUPFHYPC"/>
</dbReference>
<dbReference type="PANTHER" id="PTHR35177">
    <property type="entry name" value="HYDROGENASE MATURATION FACTOR HYBG"/>
    <property type="match status" value="1"/>
</dbReference>
<organism evidence="2">
    <name type="scientific">Serratia fonticola</name>
    <dbReference type="NCBI Taxonomy" id="47917"/>
    <lineage>
        <taxon>Bacteria</taxon>
        <taxon>Pseudomonadati</taxon>
        <taxon>Pseudomonadota</taxon>
        <taxon>Gammaproteobacteria</taxon>
        <taxon>Enterobacterales</taxon>
        <taxon>Yersiniaceae</taxon>
        <taxon>Serratia</taxon>
    </lineage>
</organism>
<sequence>MCIGIPGKVVALDENQHQHAWVDVCGVQREVNIALVCQDDEPPEALIGSWVLIHVGFAMSRLDEHEAQETLSALQAMGEVEQDVALFLAGEGNQERR</sequence>
<proteinExistence type="inferred from homology"/>
<evidence type="ECO:0000256" key="1">
    <source>
        <dbReference type="ARBA" id="ARBA00006018"/>
    </source>
</evidence>
<dbReference type="GO" id="GO:1902670">
    <property type="term" value="F:carbon dioxide binding"/>
    <property type="evidence" value="ECO:0007669"/>
    <property type="project" value="TreeGrafter"/>
</dbReference>
<dbReference type="InterPro" id="IPR019812">
    <property type="entry name" value="Hydgase_assmbl_chp_CS"/>
</dbReference>
<dbReference type="Gene3D" id="6.10.250.910">
    <property type="match status" value="1"/>
</dbReference>
<dbReference type="Pfam" id="PF01455">
    <property type="entry name" value="HupF_HypC"/>
    <property type="match status" value="1"/>
</dbReference>
<dbReference type="NCBIfam" id="TIGR00074">
    <property type="entry name" value="hypC_hupF"/>
    <property type="match status" value="1"/>
</dbReference>
<dbReference type="FunFam" id="2.30.30.140:FF:000022">
    <property type="entry name" value="Hydrogenase assembly chaperone HybG"/>
    <property type="match status" value="1"/>
</dbReference>
<evidence type="ECO:0000313" key="2">
    <source>
        <dbReference type="EMBL" id="VTR16247.1"/>
    </source>
</evidence>
<accession>A0A0F7HE54</accession>
<protein>
    <submittedName>
        <fullName evidence="2">Hydrogenase isoenzymes formation protein hypC</fullName>
    </submittedName>
</protein>
<dbReference type="PROSITE" id="PS01097">
    <property type="entry name" value="HUPF_HYPC"/>
    <property type="match status" value="1"/>
</dbReference>
<dbReference type="GO" id="GO:0051604">
    <property type="term" value="P:protein maturation"/>
    <property type="evidence" value="ECO:0007669"/>
    <property type="project" value="TreeGrafter"/>
</dbReference>
<dbReference type="GO" id="GO:0005506">
    <property type="term" value="F:iron ion binding"/>
    <property type="evidence" value="ECO:0007669"/>
    <property type="project" value="TreeGrafter"/>
</dbReference>
<dbReference type="Gene3D" id="2.30.30.140">
    <property type="match status" value="1"/>
</dbReference>
<name>A0A0F7HE54_SERFO</name>